<dbReference type="OrthoDB" id="17234at10239"/>
<feature type="region of interest" description="Disordered" evidence="1">
    <location>
        <begin position="26"/>
        <end position="48"/>
    </location>
</feature>
<dbReference type="EMBL" id="KM101124">
    <property type="protein sequence ID" value="AIM41038.1"/>
    <property type="molecule type" value="Genomic_DNA"/>
</dbReference>
<gene>
    <name evidence="2" type="primary">91</name>
    <name evidence="2" type="ORF">PBI_SQUIRTY_91</name>
</gene>
<proteinExistence type="predicted"/>
<reference evidence="2 3" key="1">
    <citation type="submission" date="2014-07" db="EMBL/GenBank/DDBJ databases">
        <authorList>
            <person name="Nurko I."/>
            <person name="Arora N."/>
            <person name="Mosteller S."/>
            <person name="Bari R."/>
            <person name="McNulty L."/>
            <person name="Schmidt T."/>
            <person name="Mehalik H."/>
            <person name="Reinhart E."/>
            <person name="Winders D.C."/>
            <person name="Nootbar H.A."/>
            <person name="Reilly M.A."/>
            <person name="Gough E."/>
            <person name="Gregory S."/>
            <person name="Harbaugh B."/>
            <person name="Kaur B."/>
            <person name="Siesel C."/>
            <person name="Warwar S."/>
            <person name="Breitenberger C.A."/>
            <person name="Daniels C.J."/>
            <person name="Ball S.L."/>
            <person name="Buck G.A."/>
            <person name="Campbell R."/>
            <person name="Carvalho M.R."/>
            <person name="Duckworth R.A."/>
            <person name="Dunn T."/>
            <person name="Halpern C."/>
            <person name="Johnson A."/>
            <person name="Kiflezghi M.G."/>
            <person name="Lee V."/>
            <person name="Loviza R.A."/>
            <person name="Serrano M.G."/>
            <person name="Shah Z.V."/>
            <person name="Sharma K."/>
            <person name="Voegtly L.J."/>
            <person name="Walstead R."/>
            <person name="Wang Y.P."/>
            <person name="Bradley K.W."/>
            <person name="Barker L.P."/>
            <person name="Asai D.J."/>
            <person name="Bowman C.A."/>
            <person name="Russell D.A."/>
            <person name="Pope W.H."/>
            <person name="Jacobs-Sera D."/>
            <person name="Hendrix R.W."/>
            <person name="Hatfull G.F."/>
        </authorList>
    </citation>
    <scope>NUCLEOTIDE SEQUENCE [LARGE SCALE GENOMIC DNA]</scope>
</reference>
<protein>
    <submittedName>
        <fullName evidence="2">Uncharacterized protein</fullName>
    </submittedName>
</protein>
<name>A0A088F7S6_9CAUD</name>
<dbReference type="Proteomes" id="UP000029348">
    <property type="component" value="Segment"/>
</dbReference>
<organism evidence="2 3">
    <name type="scientific">Mycobacterium phage Squirty</name>
    <dbReference type="NCBI Taxonomy" id="1527512"/>
    <lineage>
        <taxon>Viruses</taxon>
        <taxon>Duplodnaviria</taxon>
        <taxon>Heunggongvirae</taxon>
        <taxon>Uroviricota</taxon>
        <taxon>Caudoviricetes</taxon>
        <taxon>Gracegardnervirinae</taxon>
        <taxon>Squirtyvirus</taxon>
        <taxon>Squirtyvirus squirty</taxon>
        <taxon>Mycobacterium virus Squirty</taxon>
    </lineage>
</organism>
<dbReference type="KEGG" id="vg:23679146"/>
<evidence type="ECO:0000256" key="1">
    <source>
        <dbReference type="SAM" id="MobiDB-lite"/>
    </source>
</evidence>
<sequence>MSGVFPAPHRAFHRLQRTPQMSVYALKQPRPDGGEWIDPGARQPRGCA</sequence>
<evidence type="ECO:0000313" key="2">
    <source>
        <dbReference type="EMBL" id="AIM41038.1"/>
    </source>
</evidence>
<dbReference type="RefSeq" id="YP_009124643.1">
    <property type="nucleotide sequence ID" value="NC_026588.1"/>
</dbReference>
<dbReference type="GeneID" id="23679146"/>
<feature type="region of interest" description="Disordered" evidence="1">
    <location>
        <begin position="1"/>
        <end position="20"/>
    </location>
</feature>
<keyword evidence="3" id="KW-1185">Reference proteome</keyword>
<accession>A0A088F7S6</accession>
<evidence type="ECO:0000313" key="3">
    <source>
        <dbReference type="Proteomes" id="UP000029348"/>
    </source>
</evidence>